<feature type="non-terminal residue" evidence="2">
    <location>
        <position position="147"/>
    </location>
</feature>
<reference evidence="2" key="1">
    <citation type="journal article" date="2014" name="PLoS ONE">
        <title>Transcriptome-Based Identification of ABC Transporters in the Western Tarnished Plant Bug Lygus hesperus.</title>
        <authorList>
            <person name="Hull J.J."/>
            <person name="Chaney K."/>
            <person name="Geib S.M."/>
            <person name="Fabrick J.A."/>
            <person name="Brent C.S."/>
            <person name="Walsh D."/>
            <person name="Lavine L.C."/>
        </authorList>
    </citation>
    <scope>NUCLEOTIDE SEQUENCE</scope>
</reference>
<feature type="non-terminal residue" evidence="2">
    <location>
        <position position="1"/>
    </location>
</feature>
<feature type="region of interest" description="Disordered" evidence="1">
    <location>
        <begin position="33"/>
        <end position="147"/>
    </location>
</feature>
<sequence length="147" mass="16280">TRPCNELVDELERLVDRLTIVLNSAEREGTCILANGNDPLPTTGSNRDGLASAEESHTSDESEELNWMRATRLSESDLSDTSEGRHAPVKSGDTSDGVKMTPTYSDTPEMIFGCSQQYSNSGPPYSGRELMRPDEEELPNNQWAEVW</sequence>
<feature type="compositionally biased region" description="Polar residues" evidence="1">
    <location>
        <begin position="114"/>
        <end position="123"/>
    </location>
</feature>
<gene>
    <name evidence="2" type="primary">USP21</name>
    <name evidence="2" type="ORF">CM83_444</name>
</gene>
<protein>
    <submittedName>
        <fullName evidence="2">Ubiquitin carboxyl-terminal hydrolase 21</fullName>
    </submittedName>
</protein>
<dbReference type="GO" id="GO:0016787">
    <property type="term" value="F:hydrolase activity"/>
    <property type="evidence" value="ECO:0007669"/>
    <property type="project" value="UniProtKB-KW"/>
</dbReference>
<dbReference type="AlphaFoldDB" id="A0A0A9WNC2"/>
<keyword evidence="2" id="KW-0378">Hydrolase</keyword>
<evidence type="ECO:0000313" key="2">
    <source>
        <dbReference type="EMBL" id="JAG07978.1"/>
    </source>
</evidence>
<proteinExistence type="predicted"/>
<reference evidence="2" key="2">
    <citation type="submission" date="2014-07" db="EMBL/GenBank/DDBJ databases">
        <authorList>
            <person name="Hull J."/>
        </authorList>
    </citation>
    <scope>NUCLEOTIDE SEQUENCE</scope>
</reference>
<evidence type="ECO:0000256" key="1">
    <source>
        <dbReference type="SAM" id="MobiDB-lite"/>
    </source>
</evidence>
<organism evidence="2">
    <name type="scientific">Lygus hesperus</name>
    <name type="common">Western plant bug</name>
    <dbReference type="NCBI Taxonomy" id="30085"/>
    <lineage>
        <taxon>Eukaryota</taxon>
        <taxon>Metazoa</taxon>
        <taxon>Ecdysozoa</taxon>
        <taxon>Arthropoda</taxon>
        <taxon>Hexapoda</taxon>
        <taxon>Insecta</taxon>
        <taxon>Pterygota</taxon>
        <taxon>Neoptera</taxon>
        <taxon>Paraneoptera</taxon>
        <taxon>Hemiptera</taxon>
        <taxon>Heteroptera</taxon>
        <taxon>Panheteroptera</taxon>
        <taxon>Cimicomorpha</taxon>
        <taxon>Miridae</taxon>
        <taxon>Mirini</taxon>
        <taxon>Lygus</taxon>
    </lineage>
</organism>
<dbReference type="EMBL" id="GBHO01035626">
    <property type="protein sequence ID" value="JAG07978.1"/>
    <property type="molecule type" value="Transcribed_RNA"/>
</dbReference>
<accession>A0A0A9WNC2</accession>
<name>A0A0A9WNC2_LYGHE</name>